<keyword evidence="2 4" id="KW-0560">Oxidoreductase</keyword>
<evidence type="ECO:0000313" key="4">
    <source>
        <dbReference type="EMBL" id="STZ72548.1"/>
    </source>
</evidence>
<comment type="similarity">
    <text evidence="1">Belongs to the aldehyde dehydrogenase family.</text>
</comment>
<dbReference type="InterPro" id="IPR015590">
    <property type="entry name" value="Aldehyde_DH_dom"/>
</dbReference>
<dbReference type="Gene3D" id="3.40.605.10">
    <property type="entry name" value="Aldehyde Dehydrogenase, Chain A, domain 1"/>
    <property type="match status" value="1"/>
</dbReference>
<evidence type="ECO:0000256" key="2">
    <source>
        <dbReference type="ARBA" id="ARBA00023002"/>
    </source>
</evidence>
<evidence type="ECO:0000313" key="5">
    <source>
        <dbReference type="Proteomes" id="UP000255389"/>
    </source>
</evidence>
<dbReference type="InterPro" id="IPR016162">
    <property type="entry name" value="Ald_DH_N"/>
</dbReference>
<gene>
    <name evidence="4" type="primary">gbsA</name>
    <name evidence="4" type="ORF">NCTC1542_00085</name>
</gene>
<dbReference type="Gene3D" id="3.40.309.10">
    <property type="entry name" value="Aldehyde Dehydrogenase, Chain A, domain 2"/>
    <property type="match status" value="1"/>
</dbReference>
<dbReference type="SUPFAM" id="SSF53720">
    <property type="entry name" value="ALDH-like"/>
    <property type="match status" value="1"/>
</dbReference>
<evidence type="ECO:0000256" key="1">
    <source>
        <dbReference type="ARBA" id="ARBA00009986"/>
    </source>
</evidence>
<sequence length="255" mass="27590">MRRVTLELGGKGANIILDDADIDMAVDGALFACMANNGEACEAGTRLLIPASRRDEIVDKLLARAATLRVGDPLDPTTHIGPIISQTQRDRILDYFRIAAEEGATAAIGGKSPSGPGFDKGYWIEPTIFLDVTNDMRIAREEVFGPVLVVMTYDTDEQALAIANDTNYGLSAGVWGSEQRAASLARRLEAGMVWVNNWHIIHPAYPFGGYKESGLGREGGPNAIDEYVEEKFIALDRSGGIEHKAFAIVIDPAEN</sequence>
<dbReference type="GO" id="GO:0008802">
    <property type="term" value="F:betaine-aldehyde dehydrogenase (NAD+) activity"/>
    <property type="evidence" value="ECO:0007669"/>
    <property type="project" value="UniProtKB-EC"/>
</dbReference>
<dbReference type="PANTHER" id="PTHR42804:SF1">
    <property type="entry name" value="ALDEHYDE DEHYDROGENASE-RELATED"/>
    <property type="match status" value="1"/>
</dbReference>
<dbReference type="Proteomes" id="UP000255389">
    <property type="component" value="Unassembled WGS sequence"/>
</dbReference>
<feature type="domain" description="Aldehyde dehydrogenase" evidence="3">
    <location>
        <begin position="2"/>
        <end position="232"/>
    </location>
</feature>
<dbReference type="FunFam" id="3.40.309.10:FF:000012">
    <property type="entry name" value="Betaine aldehyde dehydrogenase"/>
    <property type="match status" value="1"/>
</dbReference>
<dbReference type="EC" id="1.2.1.8" evidence="4"/>
<dbReference type="Pfam" id="PF00171">
    <property type="entry name" value="Aldedh"/>
    <property type="match status" value="1"/>
</dbReference>
<proteinExistence type="inferred from homology"/>
<accession>A0A378U534</accession>
<dbReference type="InterPro" id="IPR016163">
    <property type="entry name" value="Ald_DH_C"/>
</dbReference>
<name>A0A378U534_MYCFO</name>
<dbReference type="InterPro" id="IPR016161">
    <property type="entry name" value="Ald_DH/histidinol_DH"/>
</dbReference>
<evidence type="ECO:0000259" key="3">
    <source>
        <dbReference type="Pfam" id="PF00171"/>
    </source>
</evidence>
<dbReference type="EMBL" id="UGQY01000001">
    <property type="protein sequence ID" value="STZ72548.1"/>
    <property type="molecule type" value="Genomic_DNA"/>
</dbReference>
<reference evidence="4 5" key="1">
    <citation type="submission" date="2018-06" db="EMBL/GenBank/DDBJ databases">
        <authorList>
            <consortium name="Pathogen Informatics"/>
            <person name="Doyle S."/>
        </authorList>
    </citation>
    <scope>NUCLEOTIDE SEQUENCE [LARGE SCALE GENOMIC DNA]</scope>
    <source>
        <strain evidence="4 5">NCTC1542</strain>
    </source>
</reference>
<dbReference type="PANTHER" id="PTHR42804">
    <property type="entry name" value="ALDEHYDE DEHYDROGENASE"/>
    <property type="match status" value="1"/>
</dbReference>
<dbReference type="EC" id="1.2.1.-" evidence="4"/>
<protein>
    <submittedName>
        <fullName evidence="4">Betaine-aldehyde dehydrogenase</fullName>
        <ecNumber evidence="4">1.2.1.-</ecNumber>
        <ecNumber evidence="4">1.2.1.8</ecNumber>
    </submittedName>
</protein>
<organism evidence="4 5">
    <name type="scientific">Mycolicibacterium fortuitum</name>
    <name type="common">Mycobacterium fortuitum</name>
    <dbReference type="NCBI Taxonomy" id="1766"/>
    <lineage>
        <taxon>Bacteria</taxon>
        <taxon>Bacillati</taxon>
        <taxon>Actinomycetota</taxon>
        <taxon>Actinomycetes</taxon>
        <taxon>Mycobacteriales</taxon>
        <taxon>Mycobacteriaceae</taxon>
        <taxon>Mycolicibacterium</taxon>
    </lineage>
</organism>
<dbReference type="AlphaFoldDB" id="A0A378U534"/>